<accession>A0A0F8ZSG3</accession>
<reference evidence="1" key="1">
    <citation type="journal article" date="2015" name="Nature">
        <title>Complex archaea that bridge the gap between prokaryotes and eukaryotes.</title>
        <authorList>
            <person name="Spang A."/>
            <person name="Saw J.H."/>
            <person name="Jorgensen S.L."/>
            <person name="Zaremba-Niedzwiedzka K."/>
            <person name="Martijn J."/>
            <person name="Lind A.E."/>
            <person name="van Eijk R."/>
            <person name="Schleper C."/>
            <person name="Guy L."/>
            <person name="Ettema T.J."/>
        </authorList>
    </citation>
    <scope>NUCLEOTIDE SEQUENCE</scope>
</reference>
<dbReference type="AlphaFoldDB" id="A0A0F8ZSG3"/>
<organism evidence="1">
    <name type="scientific">marine sediment metagenome</name>
    <dbReference type="NCBI Taxonomy" id="412755"/>
    <lineage>
        <taxon>unclassified sequences</taxon>
        <taxon>metagenomes</taxon>
        <taxon>ecological metagenomes</taxon>
    </lineage>
</organism>
<name>A0A0F8ZSG3_9ZZZZ</name>
<evidence type="ECO:0000313" key="1">
    <source>
        <dbReference type="EMBL" id="KKK96832.1"/>
    </source>
</evidence>
<comment type="caution">
    <text evidence="1">The sequence shown here is derived from an EMBL/GenBank/DDBJ whole genome shotgun (WGS) entry which is preliminary data.</text>
</comment>
<proteinExistence type="predicted"/>
<gene>
    <name evidence="1" type="ORF">LCGC14_2658840</name>
</gene>
<sequence length="63" mass="7716">MESKEFHYESDIEIHPLIKGKTIKKFGLDEDRTDDYMVFEFTDGAVLRIRYDYIYEWWMEGVD</sequence>
<protein>
    <submittedName>
        <fullName evidence="1">Uncharacterized protein</fullName>
    </submittedName>
</protein>
<dbReference type="EMBL" id="LAZR01046312">
    <property type="protein sequence ID" value="KKK96832.1"/>
    <property type="molecule type" value="Genomic_DNA"/>
</dbReference>